<dbReference type="SUPFAM" id="SSF47819">
    <property type="entry name" value="HRDC-like"/>
    <property type="match status" value="1"/>
</dbReference>
<dbReference type="Pfam" id="PF00570">
    <property type="entry name" value="HRDC"/>
    <property type="match status" value="1"/>
</dbReference>
<evidence type="ECO:0000313" key="2">
    <source>
        <dbReference type="EMBL" id="MBP1905243.1"/>
    </source>
</evidence>
<dbReference type="EMBL" id="JAGGKG010000007">
    <property type="protein sequence ID" value="MBP1905243.1"/>
    <property type="molecule type" value="Genomic_DNA"/>
</dbReference>
<dbReference type="InterPro" id="IPR002121">
    <property type="entry name" value="HRDC_dom"/>
</dbReference>
<feature type="domain" description="HRDC" evidence="1">
    <location>
        <begin position="104"/>
        <end position="184"/>
    </location>
</feature>
<reference evidence="2 3" key="1">
    <citation type="submission" date="2021-03" db="EMBL/GenBank/DDBJ databases">
        <title>Genomic Encyclopedia of Type Strains, Phase IV (KMG-IV): sequencing the most valuable type-strain genomes for metagenomic binning, comparative biology and taxonomic classification.</title>
        <authorList>
            <person name="Goeker M."/>
        </authorList>
    </citation>
    <scope>NUCLEOTIDE SEQUENCE [LARGE SCALE GENOMIC DNA]</scope>
    <source>
        <strain evidence="2 3">DSM 14349</strain>
    </source>
</reference>
<gene>
    <name evidence="2" type="ORF">J2Z32_001871</name>
</gene>
<comment type="caution">
    <text evidence="2">The sequence shown here is derived from an EMBL/GenBank/DDBJ whole genome shotgun (WGS) entry which is preliminary data.</text>
</comment>
<evidence type="ECO:0000259" key="1">
    <source>
        <dbReference type="PROSITE" id="PS50967"/>
    </source>
</evidence>
<dbReference type="InterPro" id="IPR010997">
    <property type="entry name" value="HRDC-like_sf"/>
</dbReference>
<keyword evidence="3" id="KW-1185">Reference proteome</keyword>
<dbReference type="Gene3D" id="1.10.10.1390">
    <property type="entry name" value="ATP-dependent DNA helicase RecQ"/>
    <property type="match status" value="1"/>
</dbReference>
<dbReference type="SMART" id="SM00341">
    <property type="entry name" value="HRDC"/>
    <property type="match status" value="1"/>
</dbReference>
<dbReference type="Proteomes" id="UP001519272">
    <property type="component" value="Unassembled WGS sequence"/>
</dbReference>
<proteinExistence type="predicted"/>
<dbReference type="Gene3D" id="1.10.150.80">
    <property type="entry name" value="HRDC domain"/>
    <property type="match status" value="1"/>
</dbReference>
<organism evidence="2 3">
    <name type="scientific">Paenibacillus turicensis</name>
    <dbReference type="NCBI Taxonomy" id="160487"/>
    <lineage>
        <taxon>Bacteria</taxon>
        <taxon>Bacillati</taxon>
        <taxon>Bacillota</taxon>
        <taxon>Bacilli</taxon>
        <taxon>Bacillales</taxon>
        <taxon>Paenibacillaceae</taxon>
        <taxon>Paenibacillus</taxon>
    </lineage>
</organism>
<evidence type="ECO:0000313" key="3">
    <source>
        <dbReference type="Proteomes" id="UP001519272"/>
    </source>
</evidence>
<dbReference type="RefSeq" id="WP_210088876.1">
    <property type="nucleotide sequence ID" value="NZ_JAGGKG010000007.1"/>
</dbReference>
<dbReference type="InterPro" id="IPR044876">
    <property type="entry name" value="HRDC_dom_sf"/>
</dbReference>
<protein>
    <recommendedName>
        <fullName evidence="1">HRDC domain-containing protein</fullName>
    </recommendedName>
</protein>
<sequence length="337" mass="39471">MRIVFLNSLEKKQGNDVSSIAQVWIAEEEGIWRMGWNEAEADDESEQVWYEGTSWSEMLHNYRYELAVKLSEGFYPLMEGLWNDKELSSSGRVFTQKLHYYCELNVNHEVYAELNAWRRKKAAIEHKAAYFIANNRLLLFLSVLLPHNEEELMQVPGMGSGKIQAFGNELISILKGYERNTGFPLDWVDNVIEEEDFRNWLYKQKQLKFKNAKQRFAWRQSILEGIEEGLNLSELSAKTGIERRDLIKELEELEKLGNHVEKLIILELQEVSLEDQQWVWRLYEQLGDTFLKPILEEMYGAELEGIPAGVTLEALYERLRLIRIRFRRSSIVNVSGA</sequence>
<accession>A0ABS4FRN9</accession>
<dbReference type="PROSITE" id="PS50967">
    <property type="entry name" value="HRDC"/>
    <property type="match status" value="1"/>
</dbReference>
<name>A0ABS4FRN9_9BACL</name>